<feature type="region of interest" description="Disordered" evidence="7">
    <location>
        <begin position="550"/>
        <end position="624"/>
    </location>
</feature>
<evidence type="ECO:0000256" key="3">
    <source>
        <dbReference type="ARBA" id="ARBA00022553"/>
    </source>
</evidence>
<dbReference type="Pfam" id="PF16927">
    <property type="entry name" value="HisKA_7TM"/>
    <property type="match status" value="1"/>
</dbReference>
<dbReference type="CDD" id="cd00082">
    <property type="entry name" value="HisKA"/>
    <property type="match status" value="1"/>
</dbReference>
<evidence type="ECO:0000256" key="5">
    <source>
        <dbReference type="ARBA" id="ARBA00022777"/>
    </source>
</evidence>
<evidence type="ECO:0000256" key="1">
    <source>
        <dbReference type="ARBA" id="ARBA00000085"/>
    </source>
</evidence>
<keyword evidence="4" id="KW-0808">Transferase</keyword>
<dbReference type="InterPro" id="IPR036097">
    <property type="entry name" value="HisK_dim/P_sf"/>
</dbReference>
<dbReference type="Pfam" id="PF02518">
    <property type="entry name" value="HATPase_c"/>
    <property type="match status" value="1"/>
</dbReference>
<dbReference type="InterPro" id="IPR000700">
    <property type="entry name" value="PAS-assoc_C"/>
</dbReference>
<keyword evidence="8" id="KW-0812">Transmembrane</keyword>
<dbReference type="GO" id="GO:0000155">
    <property type="term" value="F:phosphorelay sensor kinase activity"/>
    <property type="evidence" value="ECO:0007669"/>
    <property type="project" value="InterPro"/>
</dbReference>
<feature type="compositionally biased region" description="Acidic residues" evidence="7">
    <location>
        <begin position="614"/>
        <end position="624"/>
    </location>
</feature>
<dbReference type="PRINTS" id="PR00344">
    <property type="entry name" value="BCTRLSENSOR"/>
</dbReference>
<name>A0A1H5T6M6_9EURY</name>
<evidence type="ECO:0000256" key="7">
    <source>
        <dbReference type="SAM" id="MobiDB-lite"/>
    </source>
</evidence>
<evidence type="ECO:0000259" key="10">
    <source>
        <dbReference type="PROSITE" id="PS50113"/>
    </source>
</evidence>
<dbReference type="SUPFAM" id="SSF47384">
    <property type="entry name" value="Homodimeric domain of signal transducing histidine kinase"/>
    <property type="match status" value="1"/>
</dbReference>
<dbReference type="SUPFAM" id="SSF55874">
    <property type="entry name" value="ATPase domain of HSP90 chaperone/DNA topoisomerase II/histidine kinase"/>
    <property type="match status" value="1"/>
</dbReference>
<keyword evidence="8" id="KW-0472">Membrane</keyword>
<keyword evidence="6" id="KW-0902">Two-component regulatory system</keyword>
<feature type="transmembrane region" description="Helical" evidence="8">
    <location>
        <begin position="70"/>
        <end position="89"/>
    </location>
</feature>
<evidence type="ECO:0000256" key="2">
    <source>
        <dbReference type="ARBA" id="ARBA00012438"/>
    </source>
</evidence>
<dbReference type="EMBL" id="CP031311">
    <property type="protein sequence ID" value="QCC47389.1"/>
    <property type="molecule type" value="Genomic_DNA"/>
</dbReference>
<dbReference type="PROSITE" id="PS50109">
    <property type="entry name" value="HIS_KIN"/>
    <property type="match status" value="1"/>
</dbReference>
<dbReference type="InterPro" id="IPR003594">
    <property type="entry name" value="HATPase_dom"/>
</dbReference>
<dbReference type="GeneID" id="39857776"/>
<feature type="compositionally biased region" description="Basic and acidic residues" evidence="7">
    <location>
        <begin position="573"/>
        <end position="590"/>
    </location>
</feature>
<dbReference type="InterPro" id="IPR050736">
    <property type="entry name" value="Sensor_HK_Regulatory"/>
</dbReference>
<dbReference type="EMBL" id="FNVN01000001">
    <property type="protein sequence ID" value="SEF58483.1"/>
    <property type="molecule type" value="Genomic_DNA"/>
</dbReference>
<accession>A0A1H5T6M6</accession>
<organism evidence="12 13">
    <name type="scientific">Halobellus limi</name>
    <dbReference type="NCBI Taxonomy" id="699433"/>
    <lineage>
        <taxon>Archaea</taxon>
        <taxon>Methanobacteriati</taxon>
        <taxon>Methanobacteriota</taxon>
        <taxon>Stenosarchaea group</taxon>
        <taxon>Halobacteria</taxon>
        <taxon>Halobacteriales</taxon>
        <taxon>Haloferacaceae</taxon>
        <taxon>Halobellus</taxon>
    </lineage>
</organism>
<feature type="transmembrane region" description="Helical" evidence="8">
    <location>
        <begin position="133"/>
        <end position="164"/>
    </location>
</feature>
<keyword evidence="5 12" id="KW-0418">Kinase</keyword>
<keyword evidence="13" id="KW-1185">Reference proteome</keyword>
<feature type="transmembrane region" description="Helical" evidence="8">
    <location>
        <begin position="176"/>
        <end position="196"/>
    </location>
</feature>
<feature type="compositionally biased region" description="Basic and acidic residues" evidence="7">
    <location>
        <begin position="597"/>
        <end position="611"/>
    </location>
</feature>
<reference evidence="11 14" key="2">
    <citation type="journal article" date="2019" name="Nat. Commun.">
        <title>A new type of DNA phosphorothioation-based antiviral system in archaea.</title>
        <authorList>
            <person name="Xiong L."/>
            <person name="Liu S."/>
            <person name="Chen S."/>
            <person name="Xiao Y."/>
            <person name="Zhu B."/>
            <person name="Gao Y."/>
            <person name="Zhang Y."/>
            <person name="Chen B."/>
            <person name="Luo J."/>
            <person name="Deng Z."/>
            <person name="Chen X."/>
            <person name="Wang L."/>
            <person name="Chen S."/>
        </authorList>
    </citation>
    <scope>NUCLEOTIDE SEQUENCE [LARGE SCALE GENOMIC DNA]</scope>
    <source>
        <strain evidence="11 14">CGMCC 1.10331</strain>
    </source>
</reference>
<evidence type="ECO:0000313" key="12">
    <source>
        <dbReference type="EMBL" id="SEF58483.1"/>
    </source>
</evidence>
<evidence type="ECO:0000313" key="13">
    <source>
        <dbReference type="Proteomes" id="UP000236740"/>
    </source>
</evidence>
<evidence type="ECO:0000256" key="8">
    <source>
        <dbReference type="SAM" id="Phobius"/>
    </source>
</evidence>
<dbReference type="Pfam" id="PF00512">
    <property type="entry name" value="HisKA"/>
    <property type="match status" value="1"/>
</dbReference>
<dbReference type="Gene3D" id="3.30.450.20">
    <property type="entry name" value="PAS domain"/>
    <property type="match status" value="1"/>
</dbReference>
<feature type="transmembrane region" description="Helical" evidence="8">
    <location>
        <begin position="6"/>
        <end position="26"/>
    </location>
</feature>
<sequence length="624" mass="67139">MNLAVTVFSVLELLVGALGLVVAYVAWGFRDTPGGVPLFAMANTAVVYALASAFASALTDPLWWELAETIQYPLTAGIAVGSLFFALEFTHRDPYARSELLALLGGVLLASLGTALTSPVHDLLIAERGSGPAGLFVAAFGPLFWVNTLVSLSIILSALTLLAVELVESEGIYRAQITAVIVASLLGVGFFLWQSLAPIHPAFNLATVGIVGWCGVTLWGVFRFELLETSPIASETLMDSIDAAVVALNTDDRIVEANEDAAERFDVGPHDVGRPVADALGDYPALLEPIEARASERDVTIREDGQDRYLHVEQSPLSRTHGRLGAVDERERPVGRTIVIRDVTERRRREWELERQNERLEEFASVVSHDLRNPLNVAEGRVDLAREDCDSEHLDAALQAHDRMETLIDDLLALARSGDSTNDVRPVDLGDLVDRCWLHTRAEEATLRVETDRTVPADRNRLQQLFENLFRNAVEHGGADVTVTVGDLPDGFYVADDGPGIPEGERERVFDGGYSLSDGGTGLGLNIVSQIVATHGWDVDVTDSDDGGARFEITGVGTVEGHGTGSDGGSGVGRDENSEVATHKSPEAATDRSCGSETHERSGSETNERSGSETVDEAGIDTPE</sequence>
<dbReference type="Gene3D" id="3.30.565.10">
    <property type="entry name" value="Histidine kinase-like ATPase, C-terminal domain"/>
    <property type="match status" value="1"/>
</dbReference>
<evidence type="ECO:0000259" key="9">
    <source>
        <dbReference type="PROSITE" id="PS50109"/>
    </source>
</evidence>
<reference evidence="12 13" key="1">
    <citation type="submission" date="2016-10" db="EMBL/GenBank/DDBJ databases">
        <authorList>
            <person name="de Groot N.N."/>
        </authorList>
    </citation>
    <scope>NUCLEOTIDE SEQUENCE [LARGE SCALE GENOMIC DNA]</scope>
    <source>
        <strain evidence="12 13">CGMCC 1.10331</strain>
    </source>
</reference>
<dbReference type="Proteomes" id="UP000296733">
    <property type="component" value="Chromosome"/>
</dbReference>
<evidence type="ECO:0000313" key="14">
    <source>
        <dbReference type="Proteomes" id="UP000296733"/>
    </source>
</evidence>
<keyword evidence="8" id="KW-1133">Transmembrane helix</keyword>
<dbReference type="PANTHER" id="PTHR43711">
    <property type="entry name" value="TWO-COMPONENT HISTIDINE KINASE"/>
    <property type="match status" value="1"/>
</dbReference>
<comment type="catalytic activity">
    <reaction evidence="1">
        <text>ATP + protein L-histidine = ADP + protein N-phospho-L-histidine.</text>
        <dbReference type="EC" id="2.7.13.3"/>
    </reaction>
</comment>
<dbReference type="AlphaFoldDB" id="A0A1H5T6M6"/>
<dbReference type="PANTHER" id="PTHR43711:SF1">
    <property type="entry name" value="HISTIDINE KINASE 1"/>
    <property type="match status" value="1"/>
</dbReference>
<dbReference type="InterPro" id="IPR035965">
    <property type="entry name" value="PAS-like_dom_sf"/>
</dbReference>
<dbReference type="InterPro" id="IPR031621">
    <property type="entry name" value="HisKA_7TM"/>
</dbReference>
<dbReference type="CDD" id="cd00075">
    <property type="entry name" value="HATPase"/>
    <property type="match status" value="1"/>
</dbReference>
<dbReference type="SMART" id="SM00387">
    <property type="entry name" value="HATPase_c"/>
    <property type="match status" value="1"/>
</dbReference>
<dbReference type="PROSITE" id="PS50113">
    <property type="entry name" value="PAC"/>
    <property type="match status" value="1"/>
</dbReference>
<keyword evidence="3" id="KW-0597">Phosphoprotein</keyword>
<feature type="compositionally biased region" description="Gly residues" evidence="7">
    <location>
        <begin position="558"/>
        <end position="572"/>
    </location>
</feature>
<dbReference type="InterPro" id="IPR004358">
    <property type="entry name" value="Sig_transdc_His_kin-like_C"/>
</dbReference>
<dbReference type="InterPro" id="IPR003661">
    <property type="entry name" value="HisK_dim/P_dom"/>
</dbReference>
<dbReference type="EC" id="2.7.13.3" evidence="2"/>
<feature type="transmembrane region" description="Helical" evidence="8">
    <location>
        <begin position="202"/>
        <end position="222"/>
    </location>
</feature>
<proteinExistence type="predicted"/>
<dbReference type="SUPFAM" id="SSF55785">
    <property type="entry name" value="PYP-like sensor domain (PAS domain)"/>
    <property type="match status" value="1"/>
</dbReference>
<dbReference type="Proteomes" id="UP000236740">
    <property type="component" value="Unassembled WGS sequence"/>
</dbReference>
<gene>
    <name evidence="11" type="ORF">DV707_06780</name>
    <name evidence="12" type="ORF">SAMN04488133_0192</name>
</gene>
<feature type="domain" description="Histidine kinase" evidence="9">
    <location>
        <begin position="366"/>
        <end position="554"/>
    </location>
</feature>
<protein>
    <recommendedName>
        <fullName evidence="2">histidine kinase</fullName>
        <ecNumber evidence="2">2.7.13.3</ecNumber>
    </recommendedName>
</protein>
<feature type="transmembrane region" description="Helical" evidence="8">
    <location>
        <begin position="38"/>
        <end position="58"/>
    </location>
</feature>
<dbReference type="KEGG" id="hlm:DV707_06780"/>
<evidence type="ECO:0000256" key="4">
    <source>
        <dbReference type="ARBA" id="ARBA00022679"/>
    </source>
</evidence>
<dbReference type="OrthoDB" id="8127at2157"/>
<evidence type="ECO:0000313" key="11">
    <source>
        <dbReference type="EMBL" id="QCC47389.1"/>
    </source>
</evidence>
<dbReference type="InterPro" id="IPR005467">
    <property type="entry name" value="His_kinase_dom"/>
</dbReference>
<dbReference type="SMART" id="SM00388">
    <property type="entry name" value="HisKA"/>
    <property type="match status" value="1"/>
</dbReference>
<dbReference type="Gene3D" id="1.10.287.130">
    <property type="match status" value="1"/>
</dbReference>
<evidence type="ECO:0000256" key="6">
    <source>
        <dbReference type="ARBA" id="ARBA00023012"/>
    </source>
</evidence>
<feature type="domain" description="PAC" evidence="10">
    <location>
        <begin position="293"/>
        <end position="355"/>
    </location>
</feature>
<dbReference type="InterPro" id="IPR036890">
    <property type="entry name" value="HATPase_C_sf"/>
</dbReference>
<dbReference type="RefSeq" id="WP_103990009.1">
    <property type="nucleotide sequence ID" value="NZ_CP031311.1"/>
</dbReference>
<feature type="transmembrane region" description="Helical" evidence="8">
    <location>
        <begin position="101"/>
        <end position="121"/>
    </location>
</feature>